<keyword evidence="1" id="KW-0378">Hydrolase</keyword>
<feature type="transmembrane region" description="Helical" evidence="2">
    <location>
        <begin position="299"/>
        <end position="318"/>
    </location>
</feature>
<dbReference type="SMART" id="SM00331">
    <property type="entry name" value="PP2C_SIG"/>
    <property type="match status" value="1"/>
</dbReference>
<protein>
    <submittedName>
        <fullName evidence="4">Stage II sporulation protein E</fullName>
    </submittedName>
</protein>
<dbReference type="NCBIfam" id="TIGR02865">
    <property type="entry name" value="spore_II_E"/>
    <property type="match status" value="1"/>
</dbReference>
<feature type="transmembrane region" description="Helical" evidence="2">
    <location>
        <begin position="148"/>
        <end position="168"/>
    </location>
</feature>
<feature type="transmembrane region" description="Helical" evidence="2">
    <location>
        <begin position="189"/>
        <end position="210"/>
    </location>
</feature>
<feature type="transmembrane region" description="Helical" evidence="2">
    <location>
        <begin position="25"/>
        <end position="42"/>
    </location>
</feature>
<keyword evidence="2" id="KW-0812">Transmembrane</keyword>
<dbReference type="Gene3D" id="3.60.40.10">
    <property type="entry name" value="PPM-type phosphatase domain"/>
    <property type="match status" value="1"/>
</dbReference>
<evidence type="ECO:0000256" key="1">
    <source>
        <dbReference type="ARBA" id="ARBA00022801"/>
    </source>
</evidence>
<feature type="transmembrane region" description="Helical" evidence="2">
    <location>
        <begin position="252"/>
        <end position="269"/>
    </location>
</feature>
<dbReference type="PANTHER" id="PTHR43156:SF2">
    <property type="entry name" value="STAGE II SPORULATION PROTEIN E"/>
    <property type="match status" value="1"/>
</dbReference>
<organism evidence="4 5">
    <name type="scientific">Clostridium intestinale DSM 6191</name>
    <dbReference type="NCBI Taxonomy" id="1121320"/>
    <lineage>
        <taxon>Bacteria</taxon>
        <taxon>Bacillati</taxon>
        <taxon>Bacillota</taxon>
        <taxon>Clostridia</taxon>
        <taxon>Eubacteriales</taxon>
        <taxon>Clostridiaceae</taxon>
        <taxon>Clostridium</taxon>
    </lineage>
</organism>
<evidence type="ECO:0000313" key="4">
    <source>
        <dbReference type="EMBL" id="SHI22548.1"/>
    </source>
</evidence>
<dbReference type="Pfam" id="PF19732">
    <property type="entry name" value="SpoIIE_N"/>
    <property type="match status" value="1"/>
</dbReference>
<feature type="transmembrane region" description="Helical" evidence="2">
    <location>
        <begin position="48"/>
        <end position="68"/>
    </location>
</feature>
<dbReference type="SUPFAM" id="SSF81606">
    <property type="entry name" value="PP2C-like"/>
    <property type="match status" value="1"/>
</dbReference>
<name>A0A1M5ZEC0_9CLOT</name>
<accession>A0A1M5ZEC0</accession>
<dbReference type="Pfam" id="PF07228">
    <property type="entry name" value="SpoIIE"/>
    <property type="match status" value="1"/>
</dbReference>
<dbReference type="GO" id="GO:0004722">
    <property type="term" value="F:protein serine/threonine phosphatase activity"/>
    <property type="evidence" value="ECO:0007669"/>
    <property type="project" value="InterPro"/>
</dbReference>
<dbReference type="InterPro" id="IPR045768">
    <property type="entry name" value="SpoIIE_N"/>
</dbReference>
<dbReference type="InterPro" id="IPR052016">
    <property type="entry name" value="Bact_Sigma-Reg"/>
</dbReference>
<dbReference type="InterPro" id="IPR036457">
    <property type="entry name" value="PPM-type-like_dom_sf"/>
</dbReference>
<evidence type="ECO:0000313" key="5">
    <source>
        <dbReference type="Proteomes" id="UP000184241"/>
    </source>
</evidence>
<proteinExistence type="predicted"/>
<sequence length="799" mass="89110">MQYGLEVDTYKRIENKNKNKKDLRVVYSPLKLGIFFSVGILLSRISLVLNLSTLESIAPFGIAYILALQSSKDKMYKLLGSSGVILGYLTLVYRVEDISMYIITSCILVSTDLVNIKIGGKSEGIRRGVVLFLSMMIFKYFIDGNGIISSIVLSGVLTIIIEGISYIVKYSVSCLEEFNTNHIFISEELISISILISLSVAGIGGMSILNISIRNIIALVFILIIAYTSQGALGAAMGISMGLIIGITMDKMLLYVTLYGVCGLVVGVFKDIGKIFSAVCFVIMYSILNLYAQVFDVYMIVEALISVFIFLAIPNTFINKLMLEIDAEKKEDKYTEFHLSKIKEEFTRRFRDFTQLLGDMSEVMQGFGDNNKLLLKNKSAALIENLADRVCSNCDMKYMCWKRELYSTYGSFSELIKSSEEGVLVFPEELEKKCVKKHALIKSTEEIVEKHILNEMWKKRLEEGRMLLANHIGNMADTVDEILTDLDRDMELCSEFERSLKRTLNRNNFKYLDLFCYEDKKGRINIKITLENCHGAQYCVKEALPIINKVIGRPMSIGGDGCSIDPKSNQCKVLIEETPKYHIASYVALSCKEGEKYTGDSHSFNKTKDGCYMTLVSDGMGSGPGAGEESKAAVELIEKFTEAGFNNMTAINAVNSIMNMKFAEDEKYATLDMNTVDLYSGDISFMKIGAVASFIKSGDSVEEISSKTLPFGVLDKVDVDIINRKVKSGDIIITLSDGILEINKDQSGSTGWLVNYLRECKSTNPKEMVHDILEKAKELSGGKSKDDMTVVASKVYSLY</sequence>
<keyword evidence="2" id="KW-1133">Transmembrane helix</keyword>
<evidence type="ECO:0000259" key="3">
    <source>
        <dbReference type="SMART" id="SM00331"/>
    </source>
</evidence>
<dbReference type="AlphaFoldDB" id="A0A1M5ZEC0"/>
<dbReference type="EMBL" id="FQXU01000008">
    <property type="protein sequence ID" value="SHI22548.1"/>
    <property type="molecule type" value="Genomic_DNA"/>
</dbReference>
<dbReference type="Proteomes" id="UP000184241">
    <property type="component" value="Unassembled WGS sequence"/>
</dbReference>
<dbReference type="InterPro" id="IPR001932">
    <property type="entry name" value="PPM-type_phosphatase-like_dom"/>
</dbReference>
<dbReference type="RefSeq" id="WP_073020435.1">
    <property type="nucleotide sequence ID" value="NZ_FQXU01000008.1"/>
</dbReference>
<feature type="domain" description="PPM-type phosphatase" evidence="3">
    <location>
        <begin position="582"/>
        <end position="795"/>
    </location>
</feature>
<reference evidence="4 5" key="1">
    <citation type="submission" date="2016-11" db="EMBL/GenBank/DDBJ databases">
        <authorList>
            <person name="Jaros S."/>
            <person name="Januszkiewicz K."/>
            <person name="Wedrychowicz H."/>
        </authorList>
    </citation>
    <scope>NUCLEOTIDE SEQUENCE [LARGE SCALE GENOMIC DNA]</scope>
    <source>
        <strain evidence="4 5">DSM 6191</strain>
    </source>
</reference>
<dbReference type="InterPro" id="IPR014221">
    <property type="entry name" value="SpoII_E"/>
</dbReference>
<feature type="transmembrane region" description="Helical" evidence="2">
    <location>
        <begin position="216"/>
        <end position="245"/>
    </location>
</feature>
<dbReference type="PANTHER" id="PTHR43156">
    <property type="entry name" value="STAGE II SPORULATION PROTEIN E-RELATED"/>
    <property type="match status" value="1"/>
</dbReference>
<keyword evidence="2" id="KW-0472">Membrane</keyword>
<gene>
    <name evidence="4" type="ORF">SAMN02745941_02865</name>
</gene>
<evidence type="ECO:0000256" key="2">
    <source>
        <dbReference type="SAM" id="Phobius"/>
    </source>
</evidence>